<dbReference type="Proteomes" id="UP000440578">
    <property type="component" value="Unassembled WGS sequence"/>
</dbReference>
<protein>
    <submittedName>
        <fullName evidence="2">Uncharacterized protein</fullName>
    </submittedName>
</protein>
<dbReference type="AlphaFoldDB" id="A0A6A4VI99"/>
<reference evidence="2 3" key="1">
    <citation type="submission" date="2019-07" db="EMBL/GenBank/DDBJ databases">
        <title>Draft genome assembly of a fouling barnacle, Amphibalanus amphitrite (Darwin, 1854): The first reference genome for Thecostraca.</title>
        <authorList>
            <person name="Kim W."/>
        </authorList>
    </citation>
    <scope>NUCLEOTIDE SEQUENCE [LARGE SCALE GENOMIC DNA]</scope>
    <source>
        <strain evidence="2">SNU_AA5</strain>
        <tissue evidence="2">Soma without cirri and trophi</tissue>
    </source>
</reference>
<feature type="region of interest" description="Disordered" evidence="1">
    <location>
        <begin position="1"/>
        <end position="160"/>
    </location>
</feature>
<sequence>MDREESFNYSGSDNDDEEEQAATAGEPSSIVQAPGENTLRKNFQQIQEGRAAAAAEERDRRRREEASAPGRPPPPARYPDGQQPPPPSRPLPPPPAPAPARHSQMYKPAQRRPEDLDVLSAQLQELGGPSNGAAPPPPAQRPLEILGQVEKAFSRTSSYT</sequence>
<accession>A0A6A4VI99</accession>
<gene>
    <name evidence="2" type="ORF">FJT64_008132</name>
</gene>
<dbReference type="OrthoDB" id="8693905at2759"/>
<organism evidence="2 3">
    <name type="scientific">Amphibalanus amphitrite</name>
    <name type="common">Striped barnacle</name>
    <name type="synonym">Balanus amphitrite</name>
    <dbReference type="NCBI Taxonomy" id="1232801"/>
    <lineage>
        <taxon>Eukaryota</taxon>
        <taxon>Metazoa</taxon>
        <taxon>Ecdysozoa</taxon>
        <taxon>Arthropoda</taxon>
        <taxon>Crustacea</taxon>
        <taxon>Multicrustacea</taxon>
        <taxon>Cirripedia</taxon>
        <taxon>Thoracica</taxon>
        <taxon>Thoracicalcarea</taxon>
        <taxon>Balanomorpha</taxon>
        <taxon>Balanoidea</taxon>
        <taxon>Balanidae</taxon>
        <taxon>Amphibalaninae</taxon>
        <taxon>Amphibalanus</taxon>
    </lineage>
</organism>
<evidence type="ECO:0000256" key="1">
    <source>
        <dbReference type="SAM" id="MobiDB-lite"/>
    </source>
</evidence>
<proteinExistence type="predicted"/>
<evidence type="ECO:0000313" key="3">
    <source>
        <dbReference type="Proteomes" id="UP000440578"/>
    </source>
</evidence>
<dbReference type="EMBL" id="VIIS01001699">
    <property type="protein sequence ID" value="KAF0294196.1"/>
    <property type="molecule type" value="Genomic_DNA"/>
</dbReference>
<name>A0A6A4VI99_AMPAM</name>
<feature type="compositionally biased region" description="Basic and acidic residues" evidence="1">
    <location>
        <begin position="55"/>
        <end position="66"/>
    </location>
</feature>
<feature type="compositionally biased region" description="Pro residues" evidence="1">
    <location>
        <begin position="70"/>
        <end position="98"/>
    </location>
</feature>
<comment type="caution">
    <text evidence="2">The sequence shown here is derived from an EMBL/GenBank/DDBJ whole genome shotgun (WGS) entry which is preliminary data.</text>
</comment>
<evidence type="ECO:0000313" key="2">
    <source>
        <dbReference type="EMBL" id="KAF0294196.1"/>
    </source>
</evidence>
<keyword evidence="3" id="KW-1185">Reference proteome</keyword>